<dbReference type="InterPro" id="IPR011701">
    <property type="entry name" value="MFS"/>
</dbReference>
<dbReference type="PRINTS" id="PR01036">
    <property type="entry name" value="TCRTETB"/>
</dbReference>
<comment type="caution">
    <text evidence="8">The sequence shown here is derived from an EMBL/GenBank/DDBJ whole genome shotgun (WGS) entry which is preliminary data.</text>
</comment>
<evidence type="ECO:0000256" key="6">
    <source>
        <dbReference type="SAM" id="Phobius"/>
    </source>
</evidence>
<organism evidence="8 9">
    <name type="scientific">Actinomadura miaoliensis</name>
    <dbReference type="NCBI Taxonomy" id="430685"/>
    <lineage>
        <taxon>Bacteria</taxon>
        <taxon>Bacillati</taxon>
        <taxon>Actinomycetota</taxon>
        <taxon>Actinomycetes</taxon>
        <taxon>Streptosporangiales</taxon>
        <taxon>Thermomonosporaceae</taxon>
        <taxon>Actinomadura</taxon>
    </lineage>
</organism>
<evidence type="ECO:0000256" key="4">
    <source>
        <dbReference type="ARBA" id="ARBA00023136"/>
    </source>
</evidence>
<feature type="transmembrane region" description="Helical" evidence="6">
    <location>
        <begin position="358"/>
        <end position="380"/>
    </location>
</feature>
<evidence type="ECO:0000313" key="9">
    <source>
        <dbReference type="Proteomes" id="UP001500683"/>
    </source>
</evidence>
<evidence type="ECO:0000256" key="3">
    <source>
        <dbReference type="ARBA" id="ARBA00022989"/>
    </source>
</evidence>
<protein>
    <submittedName>
        <fullName evidence="8">MFS transporter</fullName>
    </submittedName>
</protein>
<gene>
    <name evidence="8" type="ORF">GCM10022214_41760</name>
</gene>
<feature type="transmembrane region" description="Helical" evidence="6">
    <location>
        <begin position="270"/>
        <end position="293"/>
    </location>
</feature>
<dbReference type="SUPFAM" id="SSF103473">
    <property type="entry name" value="MFS general substrate transporter"/>
    <property type="match status" value="1"/>
</dbReference>
<feature type="transmembrane region" description="Helical" evidence="6">
    <location>
        <begin position="167"/>
        <end position="190"/>
    </location>
</feature>
<dbReference type="Gene3D" id="1.20.1720.10">
    <property type="entry name" value="Multidrug resistance protein D"/>
    <property type="match status" value="1"/>
</dbReference>
<dbReference type="Proteomes" id="UP001500683">
    <property type="component" value="Unassembled WGS sequence"/>
</dbReference>
<feature type="transmembrane region" description="Helical" evidence="6">
    <location>
        <begin position="107"/>
        <end position="129"/>
    </location>
</feature>
<evidence type="ECO:0000259" key="7">
    <source>
        <dbReference type="PROSITE" id="PS50850"/>
    </source>
</evidence>
<dbReference type="Pfam" id="PF07690">
    <property type="entry name" value="MFS_1"/>
    <property type="match status" value="1"/>
</dbReference>
<feature type="transmembrane region" description="Helical" evidence="6">
    <location>
        <begin position="232"/>
        <end position="249"/>
    </location>
</feature>
<keyword evidence="3 6" id="KW-1133">Transmembrane helix</keyword>
<feature type="domain" description="Major facilitator superfamily (MFS) profile" evidence="7">
    <location>
        <begin position="16"/>
        <end position="488"/>
    </location>
</feature>
<feature type="transmembrane region" description="Helical" evidence="6">
    <location>
        <begin position="456"/>
        <end position="483"/>
    </location>
</feature>
<dbReference type="InterPro" id="IPR020846">
    <property type="entry name" value="MFS_dom"/>
</dbReference>
<sequence>MNPYRPPEPHPRRWRILGVLCLSLFAVVVDNTILNVAVPALLRDLDATTSDVQWTIDAYSLVFAGLLLTAGGLGDRYGRRRAMVAGFALFGGGSLLAAFAAGPGWVIAMRALMGVGGALIMPGTLAIMAEVFAPDERAKAFAIWGSTSVVGVALGPTLGGLLLEHFWWGSVFLVNVPVAAVAVVGLVALVPESRGPERRADVAGAVLSTIGMAALVWAVISGPGHGWTGARTLGGLATAVAALAAFALWQHRNPEPMLDLRLLGRRDFSGAAVMIAVFSFALAGTLFALTQFLQLVLGYGPLRAGLALLPVAAAGAVGNGVGAALEGRLGNAPALVAGFLAISAGLGAIGLVDPGDGYPAILTGLVVLGFGAGLGSPPAYSRLMAAVPREQAGVGSAVNDAGQEVGNAMGVAVLGSVISAAYARGLPGTAPDAARHSLGEALSLGDPGLAQAARDAFVHALSTGALAAAAATLAVAVLAALAFRGGRARPPARTPRPRTAAAPRSPAGRT</sequence>
<dbReference type="Gene3D" id="1.20.1250.20">
    <property type="entry name" value="MFS general substrate transporter like domains"/>
    <property type="match status" value="1"/>
</dbReference>
<keyword evidence="4 6" id="KW-0472">Membrane</keyword>
<feature type="transmembrane region" description="Helical" evidence="6">
    <location>
        <begin position="305"/>
        <end position="325"/>
    </location>
</feature>
<dbReference type="EMBL" id="BAAAZG010000025">
    <property type="protein sequence ID" value="GAA4079114.1"/>
    <property type="molecule type" value="Genomic_DNA"/>
</dbReference>
<feature type="transmembrane region" description="Helical" evidence="6">
    <location>
        <begin position="58"/>
        <end position="75"/>
    </location>
</feature>
<keyword evidence="2 6" id="KW-0812">Transmembrane</keyword>
<dbReference type="PROSITE" id="PS50850">
    <property type="entry name" value="MFS"/>
    <property type="match status" value="1"/>
</dbReference>
<accession>A0ABP7W2A2</accession>
<feature type="transmembrane region" description="Helical" evidence="6">
    <location>
        <begin position="16"/>
        <end position="38"/>
    </location>
</feature>
<feature type="transmembrane region" description="Helical" evidence="6">
    <location>
        <begin position="405"/>
        <end position="423"/>
    </location>
</feature>
<feature type="transmembrane region" description="Helical" evidence="6">
    <location>
        <begin position="141"/>
        <end position="161"/>
    </location>
</feature>
<comment type="subcellular location">
    <subcellularLocation>
        <location evidence="1">Cell membrane</location>
        <topology evidence="1">Multi-pass membrane protein</topology>
    </subcellularLocation>
</comment>
<dbReference type="PANTHER" id="PTHR42718">
    <property type="entry name" value="MAJOR FACILITATOR SUPERFAMILY MULTIDRUG TRANSPORTER MFSC"/>
    <property type="match status" value="1"/>
</dbReference>
<dbReference type="PANTHER" id="PTHR42718:SF42">
    <property type="entry name" value="EXPORT PROTEIN"/>
    <property type="match status" value="1"/>
</dbReference>
<dbReference type="RefSeq" id="WP_344949831.1">
    <property type="nucleotide sequence ID" value="NZ_BAAAZG010000025.1"/>
</dbReference>
<dbReference type="InterPro" id="IPR036259">
    <property type="entry name" value="MFS_trans_sf"/>
</dbReference>
<reference evidence="9" key="1">
    <citation type="journal article" date="2019" name="Int. J. Syst. Evol. Microbiol.">
        <title>The Global Catalogue of Microorganisms (GCM) 10K type strain sequencing project: providing services to taxonomists for standard genome sequencing and annotation.</title>
        <authorList>
            <consortium name="The Broad Institute Genomics Platform"/>
            <consortium name="The Broad Institute Genome Sequencing Center for Infectious Disease"/>
            <person name="Wu L."/>
            <person name="Ma J."/>
        </authorList>
    </citation>
    <scope>NUCLEOTIDE SEQUENCE [LARGE SCALE GENOMIC DNA]</scope>
    <source>
        <strain evidence="9">JCM 16702</strain>
    </source>
</reference>
<dbReference type="CDD" id="cd17321">
    <property type="entry name" value="MFS_MMR_MDR_like"/>
    <property type="match status" value="1"/>
</dbReference>
<evidence type="ECO:0000313" key="8">
    <source>
        <dbReference type="EMBL" id="GAA4079114.1"/>
    </source>
</evidence>
<evidence type="ECO:0000256" key="2">
    <source>
        <dbReference type="ARBA" id="ARBA00022692"/>
    </source>
</evidence>
<proteinExistence type="predicted"/>
<keyword evidence="9" id="KW-1185">Reference proteome</keyword>
<name>A0ABP7W2A2_9ACTN</name>
<evidence type="ECO:0000256" key="5">
    <source>
        <dbReference type="SAM" id="MobiDB-lite"/>
    </source>
</evidence>
<feature type="transmembrane region" description="Helical" evidence="6">
    <location>
        <begin position="332"/>
        <end position="352"/>
    </location>
</feature>
<feature type="transmembrane region" description="Helical" evidence="6">
    <location>
        <begin position="82"/>
        <end position="101"/>
    </location>
</feature>
<evidence type="ECO:0000256" key="1">
    <source>
        <dbReference type="ARBA" id="ARBA00004651"/>
    </source>
</evidence>
<feature type="transmembrane region" description="Helical" evidence="6">
    <location>
        <begin position="202"/>
        <end position="220"/>
    </location>
</feature>
<feature type="region of interest" description="Disordered" evidence="5">
    <location>
        <begin position="486"/>
        <end position="510"/>
    </location>
</feature>